<dbReference type="EMBL" id="JAYMGO010000008">
    <property type="protein sequence ID" value="KAL1270041.1"/>
    <property type="molecule type" value="Genomic_DNA"/>
</dbReference>
<proteinExistence type="predicted"/>
<comment type="caution">
    <text evidence="1">The sequence shown here is derived from an EMBL/GenBank/DDBJ whole genome shotgun (WGS) entry which is preliminary data.</text>
</comment>
<sequence length="74" mass="8335">MDELDMLLEELAQNSTQISNVPAPIPPKTLQLGASQKATAQLSLIKLIPLCLLLEIQVIHITPTVWFQSQWRQE</sequence>
<organism evidence="1 2">
    <name type="scientific">Cirrhinus molitorella</name>
    <name type="common">mud carp</name>
    <dbReference type="NCBI Taxonomy" id="172907"/>
    <lineage>
        <taxon>Eukaryota</taxon>
        <taxon>Metazoa</taxon>
        <taxon>Chordata</taxon>
        <taxon>Craniata</taxon>
        <taxon>Vertebrata</taxon>
        <taxon>Euteleostomi</taxon>
        <taxon>Actinopterygii</taxon>
        <taxon>Neopterygii</taxon>
        <taxon>Teleostei</taxon>
        <taxon>Ostariophysi</taxon>
        <taxon>Cypriniformes</taxon>
        <taxon>Cyprinidae</taxon>
        <taxon>Labeoninae</taxon>
        <taxon>Labeonini</taxon>
        <taxon>Cirrhinus</taxon>
    </lineage>
</organism>
<evidence type="ECO:0000313" key="1">
    <source>
        <dbReference type="EMBL" id="KAL1270041.1"/>
    </source>
</evidence>
<protein>
    <submittedName>
        <fullName evidence="1">Uncharacterized protein</fullName>
    </submittedName>
</protein>
<name>A0ABR3MZH5_9TELE</name>
<dbReference type="Proteomes" id="UP001558613">
    <property type="component" value="Unassembled WGS sequence"/>
</dbReference>
<gene>
    <name evidence="1" type="ORF">QQF64_032330</name>
</gene>
<accession>A0ABR3MZH5</accession>
<keyword evidence="2" id="KW-1185">Reference proteome</keyword>
<reference evidence="1 2" key="1">
    <citation type="submission" date="2023-09" db="EMBL/GenBank/DDBJ databases">
        <authorList>
            <person name="Wang M."/>
        </authorList>
    </citation>
    <scope>NUCLEOTIDE SEQUENCE [LARGE SCALE GENOMIC DNA]</scope>
    <source>
        <strain evidence="1">GT-2023</strain>
        <tissue evidence="1">Liver</tissue>
    </source>
</reference>
<evidence type="ECO:0000313" key="2">
    <source>
        <dbReference type="Proteomes" id="UP001558613"/>
    </source>
</evidence>